<dbReference type="AlphaFoldDB" id="A0A443Q8D7"/>
<dbReference type="VEuPathDB" id="VectorBase:LDEU014605"/>
<evidence type="ECO:0000313" key="1">
    <source>
        <dbReference type="EMBL" id="RWR99290.1"/>
    </source>
</evidence>
<organism evidence="1 2">
    <name type="scientific">Leptotrombidium deliense</name>
    <dbReference type="NCBI Taxonomy" id="299467"/>
    <lineage>
        <taxon>Eukaryota</taxon>
        <taxon>Metazoa</taxon>
        <taxon>Ecdysozoa</taxon>
        <taxon>Arthropoda</taxon>
        <taxon>Chelicerata</taxon>
        <taxon>Arachnida</taxon>
        <taxon>Acari</taxon>
        <taxon>Acariformes</taxon>
        <taxon>Trombidiformes</taxon>
        <taxon>Prostigmata</taxon>
        <taxon>Anystina</taxon>
        <taxon>Parasitengona</taxon>
        <taxon>Trombiculoidea</taxon>
        <taxon>Trombiculidae</taxon>
        <taxon>Leptotrombidium</taxon>
    </lineage>
</organism>
<gene>
    <name evidence="1" type="ORF">B4U80_04907</name>
</gene>
<reference evidence="1 2" key="1">
    <citation type="journal article" date="2018" name="Gigascience">
        <title>Genomes of trombidid mites reveal novel predicted allergens and laterally-transferred genes associated with secondary metabolism.</title>
        <authorList>
            <person name="Dong X."/>
            <person name="Chaisiri K."/>
            <person name="Xia D."/>
            <person name="Armstrong S.D."/>
            <person name="Fang Y."/>
            <person name="Donnelly M.J."/>
            <person name="Kadowaki T."/>
            <person name="McGarry J.W."/>
            <person name="Darby A.C."/>
            <person name="Makepeace B.L."/>
        </authorList>
    </citation>
    <scope>NUCLEOTIDE SEQUENCE [LARGE SCALE GENOMIC DNA]</scope>
    <source>
        <strain evidence="1">UoL-UT</strain>
    </source>
</reference>
<sequence length="64" mass="7220">MNRIPKEDLGLQCLEAETTPTLKMEKRPSSFLMCCREDQLMACFSEYRPTPTLPLVPASCASCH</sequence>
<proteinExistence type="predicted"/>
<name>A0A443Q8D7_9ACAR</name>
<comment type="caution">
    <text evidence="1">The sequence shown here is derived from an EMBL/GenBank/DDBJ whole genome shotgun (WGS) entry which is preliminary data.</text>
</comment>
<evidence type="ECO:0000313" key="2">
    <source>
        <dbReference type="Proteomes" id="UP000288716"/>
    </source>
</evidence>
<dbReference type="EMBL" id="NCKV01064438">
    <property type="protein sequence ID" value="RWR99290.1"/>
    <property type="molecule type" value="Genomic_DNA"/>
</dbReference>
<keyword evidence="2" id="KW-1185">Reference proteome</keyword>
<accession>A0A443Q8D7</accession>
<protein>
    <submittedName>
        <fullName evidence="1">Uncharacterized protein</fullName>
    </submittedName>
</protein>
<dbReference type="Proteomes" id="UP000288716">
    <property type="component" value="Unassembled WGS sequence"/>
</dbReference>